<sequence length="172" mass="16599">SANYGQQRINSDYASVTEQSGIRAGDGGFQIDVRGNTDLKGAVIASTDKAVQDGANRLSTATLTHSDIQNRADYRGSSLGIGGGYSMGNGGMMPIGGSGGSGGSTAGGVGTNQQGQASTGAGKVPGSNLPSSGNWSATPPVVMGASGSAGSAGSGISGISGGALRITGESRQ</sequence>
<dbReference type="EMBL" id="FONX01000021">
    <property type="protein sequence ID" value="SFF27144.1"/>
    <property type="molecule type" value="Genomic_DNA"/>
</dbReference>
<dbReference type="AlphaFoldDB" id="A0A1I2HAD7"/>
<feature type="compositionally biased region" description="Gly residues" evidence="1">
    <location>
        <begin position="100"/>
        <end position="110"/>
    </location>
</feature>
<reference evidence="3" key="1">
    <citation type="submission" date="2016-10" db="EMBL/GenBank/DDBJ databases">
        <authorList>
            <person name="Varghese N."/>
            <person name="Submissions S."/>
        </authorList>
    </citation>
    <scope>NUCLEOTIDE SEQUENCE [LARGE SCALE GENOMIC DNA]</scope>
    <source>
        <strain evidence="3">DSM 27981</strain>
    </source>
</reference>
<gene>
    <name evidence="2" type="ORF">SAMN04489711_12170</name>
</gene>
<keyword evidence="3" id="KW-1185">Reference proteome</keyword>
<feature type="non-terminal residue" evidence="2">
    <location>
        <position position="1"/>
    </location>
</feature>
<evidence type="ECO:0000256" key="1">
    <source>
        <dbReference type="SAM" id="MobiDB-lite"/>
    </source>
</evidence>
<evidence type="ECO:0000313" key="2">
    <source>
        <dbReference type="EMBL" id="SFF27144.1"/>
    </source>
</evidence>
<feature type="region of interest" description="Disordered" evidence="1">
    <location>
        <begin position="100"/>
        <end position="131"/>
    </location>
</feature>
<dbReference type="STRING" id="1177982.SAMN04489711_12170"/>
<accession>A0A1I2HAD7</accession>
<evidence type="ECO:0000313" key="3">
    <source>
        <dbReference type="Proteomes" id="UP000199119"/>
    </source>
</evidence>
<name>A0A1I2HAD7_9BURK</name>
<protein>
    <submittedName>
        <fullName evidence="2">Filamentous hemagglutinin</fullName>
    </submittedName>
</protein>
<dbReference type="Proteomes" id="UP000199119">
    <property type="component" value="Unassembled WGS sequence"/>
</dbReference>
<proteinExistence type="predicted"/>
<organism evidence="2 3">
    <name type="scientific">Paracidovorax wautersii</name>
    <dbReference type="NCBI Taxonomy" id="1177982"/>
    <lineage>
        <taxon>Bacteria</taxon>
        <taxon>Pseudomonadati</taxon>
        <taxon>Pseudomonadota</taxon>
        <taxon>Betaproteobacteria</taxon>
        <taxon>Burkholderiales</taxon>
        <taxon>Comamonadaceae</taxon>
        <taxon>Paracidovorax</taxon>
    </lineage>
</organism>